<dbReference type="InterPro" id="IPR036282">
    <property type="entry name" value="Glutathione-S-Trfase_C_sf"/>
</dbReference>
<dbReference type="STRING" id="1993.SAMN04489713_13228"/>
<sequence length="328" mass="37275">MTTPKTGPAYASPADVGAYGAYGPGRVDVKNGWKRPLYPFQGRITSDGASGFRAEPGRYHLYVAWVCPWAQRTAIVRILTGLDDVVSLSYVDDERDARGWAFRERRGADPVNGFRFLQEAYEATEPGYPGHLSVPVLWDRETGRIVSNHFPDITIDLGAAFTEWADPSVRLYPPELRPEIDYLNAYIYEHVNDGTYKVAGATTQDAYEDAREGLITALELLEERLDSRRFLHGGTITESDVRLWVTLARFDLLYNPLGRISERGLTDFPNLWGYARDLYQRPAFRDTTDFSAFHVDKPPFLNDGPLRIEVEPYEADWDAPHDREHPTR</sequence>
<name>A0A1I5YGE0_9ACTN</name>
<dbReference type="InterPro" id="IPR016639">
    <property type="entry name" value="GST_Omega/GSH"/>
</dbReference>
<dbReference type="SUPFAM" id="SSF52833">
    <property type="entry name" value="Thioredoxin-like"/>
    <property type="match status" value="1"/>
</dbReference>
<dbReference type="Pfam" id="PF13410">
    <property type="entry name" value="GST_C_2"/>
    <property type="match status" value="1"/>
</dbReference>
<accession>A0A1I5YGE0</accession>
<dbReference type="InParanoid" id="A0A1I5YGE0"/>
<dbReference type="InterPro" id="IPR036249">
    <property type="entry name" value="Thioredoxin-like_sf"/>
</dbReference>
<dbReference type="SUPFAM" id="SSF47616">
    <property type="entry name" value="GST C-terminal domain-like"/>
    <property type="match status" value="1"/>
</dbReference>
<gene>
    <name evidence="2" type="ORF">SAMN04489713_13228</name>
</gene>
<reference evidence="2 3" key="1">
    <citation type="submission" date="2016-10" db="EMBL/GenBank/DDBJ databases">
        <authorList>
            <person name="de Groot N.N."/>
        </authorList>
    </citation>
    <scope>NUCLEOTIDE SEQUENCE [LARGE SCALE GENOMIC DNA]</scope>
    <source>
        <strain evidence="2 3">DSM 43067</strain>
    </source>
</reference>
<protein>
    <submittedName>
        <fullName evidence="2">Glutathione S-transferase</fullName>
    </submittedName>
</protein>
<dbReference type="EMBL" id="FOVH01000032">
    <property type="protein sequence ID" value="SFQ43242.1"/>
    <property type="molecule type" value="Genomic_DNA"/>
</dbReference>
<dbReference type="eggNOG" id="COG0435">
    <property type="taxonomic scope" value="Bacteria"/>
</dbReference>
<evidence type="ECO:0000313" key="2">
    <source>
        <dbReference type="EMBL" id="SFQ43242.1"/>
    </source>
</evidence>
<dbReference type="Gene3D" id="1.20.1050.10">
    <property type="match status" value="1"/>
</dbReference>
<evidence type="ECO:0000259" key="1">
    <source>
        <dbReference type="PROSITE" id="PS50405"/>
    </source>
</evidence>
<keyword evidence="2" id="KW-0808">Transferase</keyword>
<dbReference type="PROSITE" id="PS50405">
    <property type="entry name" value="GST_CTER"/>
    <property type="match status" value="1"/>
</dbReference>
<dbReference type="PANTHER" id="PTHR32419">
    <property type="entry name" value="GLUTATHIONYL-HYDROQUINONE REDUCTASE"/>
    <property type="match status" value="1"/>
</dbReference>
<dbReference type="RefSeq" id="WP_075024930.1">
    <property type="nucleotide sequence ID" value="NZ_FOVH01000032.1"/>
</dbReference>
<keyword evidence="3" id="KW-1185">Reference proteome</keyword>
<dbReference type="GO" id="GO:0005737">
    <property type="term" value="C:cytoplasm"/>
    <property type="evidence" value="ECO:0007669"/>
    <property type="project" value="TreeGrafter"/>
</dbReference>
<evidence type="ECO:0000313" key="3">
    <source>
        <dbReference type="Proteomes" id="UP000183413"/>
    </source>
</evidence>
<dbReference type="InterPro" id="IPR010987">
    <property type="entry name" value="Glutathione-S-Trfase_C-like"/>
</dbReference>
<dbReference type="Proteomes" id="UP000183413">
    <property type="component" value="Unassembled WGS sequence"/>
</dbReference>
<dbReference type="AlphaFoldDB" id="A0A1I5YGE0"/>
<dbReference type="OrthoDB" id="9769158at2"/>
<feature type="domain" description="GST C-terminal" evidence="1">
    <location>
        <begin position="173"/>
        <end position="300"/>
    </location>
</feature>
<dbReference type="PANTHER" id="PTHR32419:SF6">
    <property type="entry name" value="GLUTATHIONE S-TRANSFERASE OMEGA-LIKE 1-RELATED"/>
    <property type="match status" value="1"/>
</dbReference>
<dbReference type="Gene3D" id="3.40.30.10">
    <property type="entry name" value="Glutaredoxin"/>
    <property type="match status" value="1"/>
</dbReference>
<organism evidence="2 3">
    <name type="scientific">Actinomadura madurae</name>
    <dbReference type="NCBI Taxonomy" id="1993"/>
    <lineage>
        <taxon>Bacteria</taxon>
        <taxon>Bacillati</taxon>
        <taxon>Actinomycetota</taxon>
        <taxon>Actinomycetes</taxon>
        <taxon>Streptosporangiales</taxon>
        <taxon>Thermomonosporaceae</taxon>
        <taxon>Actinomadura</taxon>
    </lineage>
</organism>
<dbReference type="GO" id="GO:0004364">
    <property type="term" value="F:glutathione transferase activity"/>
    <property type="evidence" value="ECO:0007669"/>
    <property type="project" value="InterPro"/>
</dbReference>
<proteinExistence type="predicted"/>